<gene>
    <name evidence="2" type="ORF">Ctob_006093</name>
</gene>
<dbReference type="AlphaFoldDB" id="A0A0M0J9Z6"/>
<dbReference type="OrthoDB" id="29773at2759"/>
<dbReference type="Pfam" id="PF16913">
    <property type="entry name" value="PUNUT"/>
    <property type="match status" value="1"/>
</dbReference>
<keyword evidence="3" id="KW-1185">Reference proteome</keyword>
<protein>
    <submittedName>
        <fullName evidence="2">Transmembrane protein</fullName>
    </submittedName>
</protein>
<feature type="transmembrane region" description="Helical" evidence="1">
    <location>
        <begin position="347"/>
        <end position="368"/>
    </location>
</feature>
<evidence type="ECO:0000256" key="1">
    <source>
        <dbReference type="SAM" id="Phobius"/>
    </source>
</evidence>
<feature type="transmembrane region" description="Helical" evidence="1">
    <location>
        <begin position="43"/>
        <end position="65"/>
    </location>
</feature>
<feature type="transmembrane region" description="Helical" evidence="1">
    <location>
        <begin position="106"/>
        <end position="130"/>
    </location>
</feature>
<dbReference type="GO" id="GO:0016020">
    <property type="term" value="C:membrane"/>
    <property type="evidence" value="ECO:0007669"/>
    <property type="project" value="TreeGrafter"/>
</dbReference>
<evidence type="ECO:0000313" key="3">
    <source>
        <dbReference type="Proteomes" id="UP000037460"/>
    </source>
</evidence>
<keyword evidence="1 2" id="KW-0812">Transmembrane</keyword>
<dbReference type="SUPFAM" id="SSF103481">
    <property type="entry name" value="Multidrug resistance efflux transporter EmrE"/>
    <property type="match status" value="1"/>
</dbReference>
<keyword evidence="1" id="KW-1133">Transmembrane helix</keyword>
<reference evidence="3" key="1">
    <citation type="journal article" date="2015" name="PLoS Genet.">
        <title>Genome Sequence and Transcriptome Analyses of Chrysochromulina tobin: Metabolic Tools for Enhanced Algal Fitness in the Prominent Order Prymnesiales (Haptophyceae).</title>
        <authorList>
            <person name="Hovde B.T."/>
            <person name="Deodato C.R."/>
            <person name="Hunsperger H.M."/>
            <person name="Ryken S.A."/>
            <person name="Yost W."/>
            <person name="Jha R.K."/>
            <person name="Patterson J."/>
            <person name="Monnat R.J. Jr."/>
            <person name="Barlow S.B."/>
            <person name="Starkenburg S.R."/>
            <person name="Cattolico R.A."/>
        </authorList>
    </citation>
    <scope>NUCLEOTIDE SEQUENCE</scope>
    <source>
        <strain evidence="3">CCMP291</strain>
    </source>
</reference>
<feature type="transmembrane region" description="Helical" evidence="1">
    <location>
        <begin position="313"/>
        <end position="332"/>
    </location>
</feature>
<dbReference type="InterPro" id="IPR037185">
    <property type="entry name" value="EmrE-like"/>
</dbReference>
<feature type="transmembrane region" description="Helical" evidence="1">
    <location>
        <begin position="136"/>
        <end position="154"/>
    </location>
</feature>
<dbReference type="Proteomes" id="UP000037460">
    <property type="component" value="Unassembled WGS sequence"/>
</dbReference>
<dbReference type="PANTHER" id="PTHR13146">
    <property type="match status" value="1"/>
</dbReference>
<accession>A0A0M0J9Z6</accession>
<name>A0A0M0J9Z6_9EUKA</name>
<feature type="transmembrane region" description="Helical" evidence="1">
    <location>
        <begin position="228"/>
        <end position="251"/>
    </location>
</feature>
<organism evidence="2 3">
    <name type="scientific">Chrysochromulina tobinii</name>
    <dbReference type="NCBI Taxonomy" id="1460289"/>
    <lineage>
        <taxon>Eukaryota</taxon>
        <taxon>Haptista</taxon>
        <taxon>Haptophyta</taxon>
        <taxon>Prymnesiophyceae</taxon>
        <taxon>Prymnesiales</taxon>
        <taxon>Chrysochromulinaceae</taxon>
        <taxon>Chrysochromulina</taxon>
    </lineage>
</organism>
<dbReference type="PANTHER" id="PTHR13146:SF0">
    <property type="entry name" value="SOLUTE CARRIER FAMILY 35 MEMBER F6"/>
    <property type="match status" value="1"/>
</dbReference>
<proteinExistence type="predicted"/>
<keyword evidence="1" id="KW-0472">Membrane</keyword>
<sequence>MPSRLVVFATMMVVSNTLLTPITREIYATKAHDRSGKLRSFSNPFFLEYVMFLAMACVGLVDVAIHCRRRKVRTSLVQADLPGTPMLIASDATPLKTPGTRLRRELLLLIIPAALDFLGSWLIFAGLLWVPASAETMLASAGTVFNALIRWLFLKKPLRRKEVFAIAVLTCGCTLIGLSQLLESKASSIGLSNTLLIGVGLCLCAELAMAAENSVGEVLLQQSELSTYASVGAMGMYGVVAYVPIFAVLAATPNPPALCNVSAIWHEDIRDDMHMLSDSAELWILIGVAFVCLFFYNIGLFGVCEHGSALQSAVLNLLVAPLVWLIDMSLYWTGHGRMGTAERWHELSWLQLVGFGLVIMGTVIFHYADGDGDIHSNVRDSATAHDEGVSPLLIVSRTARDVVDAPRSQGRG</sequence>
<evidence type="ECO:0000313" key="2">
    <source>
        <dbReference type="EMBL" id="KOO23424.1"/>
    </source>
</evidence>
<feature type="transmembrane region" description="Helical" evidence="1">
    <location>
        <begin position="163"/>
        <end position="182"/>
    </location>
</feature>
<feature type="transmembrane region" description="Helical" evidence="1">
    <location>
        <begin position="188"/>
        <end position="208"/>
    </location>
</feature>
<comment type="caution">
    <text evidence="2">The sequence shown here is derived from an EMBL/GenBank/DDBJ whole genome shotgun (WGS) entry which is preliminary data.</text>
</comment>
<feature type="transmembrane region" description="Helical" evidence="1">
    <location>
        <begin position="282"/>
        <end position="301"/>
    </location>
</feature>
<dbReference type="EMBL" id="JWZX01003194">
    <property type="protein sequence ID" value="KOO23424.1"/>
    <property type="molecule type" value="Genomic_DNA"/>
</dbReference>